<organism evidence="6 7">
    <name type="scientific">Temnothorax curvispinosus</name>
    <dbReference type="NCBI Taxonomy" id="300111"/>
    <lineage>
        <taxon>Eukaryota</taxon>
        <taxon>Metazoa</taxon>
        <taxon>Ecdysozoa</taxon>
        <taxon>Arthropoda</taxon>
        <taxon>Hexapoda</taxon>
        <taxon>Insecta</taxon>
        <taxon>Pterygota</taxon>
        <taxon>Neoptera</taxon>
        <taxon>Endopterygota</taxon>
        <taxon>Hymenoptera</taxon>
        <taxon>Apocrita</taxon>
        <taxon>Aculeata</taxon>
        <taxon>Formicoidea</taxon>
        <taxon>Formicidae</taxon>
        <taxon>Myrmicinae</taxon>
        <taxon>Temnothorax</taxon>
    </lineage>
</organism>
<accession>A0A6J1PQF9</accession>
<sequence>LNVFKIISDISKEDFKTINSDFKSTLSPGCLSKISKMSITVEELRSLYFGDKALSEETLMNYVDFLSDVFFCRSIMEVVDIQTKLNNNNKATYLYQFSYESETSPMRKIFDIRIPGVSHSEDLGYLFYSSIMKNFGLSPLAVDSEDYKMMNGLTQMWTDFAKTGNPTPITNFWLPVTGSQSGKYNYLNIDTNSQMKVFSKGEERWDWEEKKNKL</sequence>
<keyword evidence="2" id="KW-0719">Serine esterase</keyword>
<dbReference type="GO" id="GO:0052689">
    <property type="term" value="F:carboxylic ester hydrolase activity"/>
    <property type="evidence" value="ECO:0007669"/>
    <property type="project" value="UniProtKB-KW"/>
</dbReference>
<evidence type="ECO:0000256" key="2">
    <source>
        <dbReference type="ARBA" id="ARBA00022487"/>
    </source>
</evidence>
<reference evidence="7" key="1">
    <citation type="submission" date="2025-08" db="UniProtKB">
        <authorList>
            <consortium name="RefSeq"/>
        </authorList>
    </citation>
    <scope>IDENTIFICATION</scope>
    <source>
        <tissue evidence="7">Whole body</tissue>
    </source>
</reference>
<dbReference type="PANTHER" id="PTHR43142">
    <property type="entry name" value="CARBOXYLIC ESTER HYDROLASE"/>
    <property type="match status" value="1"/>
</dbReference>
<feature type="domain" description="Carboxylesterase type B" evidence="5">
    <location>
        <begin position="26"/>
        <end position="199"/>
    </location>
</feature>
<dbReference type="RefSeq" id="XP_024871563.1">
    <property type="nucleotide sequence ID" value="XM_025015795.1"/>
</dbReference>
<keyword evidence="4" id="KW-0325">Glycoprotein</keyword>
<feature type="non-terminal residue" evidence="7">
    <location>
        <position position="1"/>
    </location>
</feature>
<dbReference type="AlphaFoldDB" id="A0A6J1PQF9"/>
<dbReference type="SUPFAM" id="SSF53474">
    <property type="entry name" value="alpha/beta-Hydrolases"/>
    <property type="match status" value="1"/>
</dbReference>
<dbReference type="InterPro" id="IPR002018">
    <property type="entry name" value="CarbesteraseB"/>
</dbReference>
<dbReference type="PANTHER" id="PTHR43142:SF1">
    <property type="entry name" value="CARBOXYLIC ESTER HYDROLASE"/>
    <property type="match status" value="1"/>
</dbReference>
<gene>
    <name evidence="7" type="primary">LOC112454415</name>
</gene>
<evidence type="ECO:0000256" key="4">
    <source>
        <dbReference type="ARBA" id="ARBA00023180"/>
    </source>
</evidence>
<dbReference type="OrthoDB" id="7528973at2759"/>
<proteinExistence type="inferred from homology"/>
<dbReference type="Gene3D" id="3.40.50.1820">
    <property type="entry name" value="alpha/beta hydrolase"/>
    <property type="match status" value="1"/>
</dbReference>
<evidence type="ECO:0000256" key="3">
    <source>
        <dbReference type="ARBA" id="ARBA00022801"/>
    </source>
</evidence>
<evidence type="ECO:0000313" key="7">
    <source>
        <dbReference type="RefSeq" id="XP_024871563.1"/>
    </source>
</evidence>
<dbReference type="GeneID" id="112454415"/>
<evidence type="ECO:0000256" key="1">
    <source>
        <dbReference type="ARBA" id="ARBA00005964"/>
    </source>
</evidence>
<name>A0A6J1PQF9_9HYME</name>
<dbReference type="Proteomes" id="UP000504618">
    <property type="component" value="Unplaced"/>
</dbReference>
<dbReference type="Pfam" id="PF00135">
    <property type="entry name" value="COesterase"/>
    <property type="match status" value="1"/>
</dbReference>
<comment type="similarity">
    <text evidence="1">Belongs to the type-B carboxylesterase/lipase family.</text>
</comment>
<dbReference type="InterPro" id="IPR029058">
    <property type="entry name" value="AB_hydrolase_fold"/>
</dbReference>
<keyword evidence="6" id="KW-1185">Reference proteome</keyword>
<keyword evidence="3" id="KW-0378">Hydrolase</keyword>
<protein>
    <submittedName>
        <fullName evidence="7">Juvenile hormone esterase-like</fullName>
    </submittedName>
</protein>
<evidence type="ECO:0000313" key="6">
    <source>
        <dbReference type="Proteomes" id="UP000504618"/>
    </source>
</evidence>
<evidence type="ECO:0000259" key="5">
    <source>
        <dbReference type="Pfam" id="PF00135"/>
    </source>
</evidence>